<reference evidence="5 6" key="1">
    <citation type="submission" date="2016-03" db="EMBL/GenBank/DDBJ databases">
        <title>How can Kluyveromyces marxianus grow so fast - potential evolutionary course in Saccharomyces Complex revealed by comparative genomics.</title>
        <authorList>
            <person name="Mo W."/>
            <person name="Lu W."/>
            <person name="Yang X."/>
            <person name="Qi J."/>
            <person name="Lv H."/>
        </authorList>
    </citation>
    <scope>NUCLEOTIDE SEQUENCE [LARGE SCALE GENOMIC DNA]</scope>
    <source>
        <strain evidence="5 6">FIM1</strain>
    </source>
</reference>
<feature type="compositionally biased region" description="Low complexity" evidence="3">
    <location>
        <begin position="169"/>
        <end position="179"/>
    </location>
</feature>
<feature type="compositionally biased region" description="Low complexity" evidence="3">
    <location>
        <begin position="352"/>
        <end position="371"/>
    </location>
</feature>
<evidence type="ECO:0000313" key="5">
    <source>
        <dbReference type="EMBL" id="QGN15070.1"/>
    </source>
</evidence>
<feature type="compositionally biased region" description="Acidic residues" evidence="3">
    <location>
        <begin position="93"/>
        <end position="107"/>
    </location>
</feature>
<sequence>MPGKRSYNDELEEANKRHQMVDTLLHESDKDRAQQEQERAQAQAEAAGQAPGQEPEHEGSVYDDLLQDPDDVEEEEKGKNHDDGPASHVGADADADGDVGMDVDVDVDPSVTEAAVARAAARHEHEEDDDEEDEEEGTQDDHVDDDDVDKDPDAVIDEDEEDEDDEEAQAQGKSSSKGKSSAKDEPKDESKDESKNEPKDESKDEPKDEQNGDGDGSSVVPGPAIGAPARRGRKPGTETGTPAWKIQRKESHKEVERRRRMNINANIEKLSELLPVKETSKALILSRAAEYIQKMKETEAANIEKWTLQKLLGEQQASTLQSQNEKLEEELSKAFKTIEELKKKLKEAGIDAGEAGSSNAAGATTTGSASD</sequence>
<accession>A0ABX6EU65</accession>
<feature type="domain" description="BHLH" evidence="4">
    <location>
        <begin position="247"/>
        <end position="295"/>
    </location>
</feature>
<dbReference type="SMART" id="SM00353">
    <property type="entry name" value="HLH"/>
    <property type="match status" value="1"/>
</dbReference>
<dbReference type="InterPro" id="IPR011598">
    <property type="entry name" value="bHLH_dom"/>
</dbReference>
<keyword evidence="6" id="KW-1185">Reference proteome</keyword>
<feature type="region of interest" description="Disordered" evidence="3">
    <location>
        <begin position="1"/>
        <end position="256"/>
    </location>
</feature>
<dbReference type="Gene3D" id="4.10.280.10">
    <property type="entry name" value="Helix-loop-helix DNA-binding domain"/>
    <property type="match status" value="1"/>
</dbReference>
<evidence type="ECO:0000256" key="1">
    <source>
        <dbReference type="ARBA" id="ARBA00023125"/>
    </source>
</evidence>
<dbReference type="SUPFAM" id="SSF47459">
    <property type="entry name" value="HLH, helix-loop-helix DNA-binding domain"/>
    <property type="match status" value="1"/>
</dbReference>
<keyword evidence="2" id="KW-0539">Nucleus</keyword>
<feature type="compositionally biased region" description="Basic and acidic residues" evidence="3">
    <location>
        <begin position="76"/>
        <end position="85"/>
    </location>
</feature>
<dbReference type="InterPro" id="IPR047206">
    <property type="entry name" value="bHLHzip_scCBP1-like"/>
</dbReference>
<protein>
    <submittedName>
        <fullName evidence="5">Centromere and promoter factor 1</fullName>
    </submittedName>
</protein>
<dbReference type="CDD" id="cd11398">
    <property type="entry name" value="bHLHzip_scCBP1"/>
    <property type="match status" value="1"/>
</dbReference>
<dbReference type="InterPro" id="IPR036638">
    <property type="entry name" value="HLH_DNA-bd_sf"/>
</dbReference>
<evidence type="ECO:0000313" key="6">
    <source>
        <dbReference type="Proteomes" id="UP000422736"/>
    </source>
</evidence>
<dbReference type="Proteomes" id="UP000422736">
    <property type="component" value="Chromosome 3"/>
</dbReference>
<feature type="compositionally biased region" description="Basic and acidic residues" evidence="3">
    <location>
        <begin position="247"/>
        <end position="256"/>
    </location>
</feature>
<feature type="region of interest" description="Disordered" evidence="3">
    <location>
        <begin position="349"/>
        <end position="371"/>
    </location>
</feature>
<feature type="compositionally biased region" description="Basic and acidic residues" evidence="3">
    <location>
        <begin position="13"/>
        <end position="39"/>
    </location>
</feature>
<dbReference type="EMBL" id="CP015056">
    <property type="protein sequence ID" value="QGN15070.1"/>
    <property type="molecule type" value="Genomic_DNA"/>
</dbReference>
<evidence type="ECO:0000256" key="2">
    <source>
        <dbReference type="ARBA" id="ARBA00023242"/>
    </source>
</evidence>
<name>A0ABX6EU65_KLUMA</name>
<proteinExistence type="predicted"/>
<evidence type="ECO:0000259" key="4">
    <source>
        <dbReference type="PROSITE" id="PS50888"/>
    </source>
</evidence>
<feature type="compositionally biased region" description="Low complexity" evidence="3">
    <location>
        <begin position="40"/>
        <end position="53"/>
    </location>
</feature>
<feature type="compositionally biased region" description="Acidic residues" evidence="3">
    <location>
        <begin position="126"/>
        <end position="168"/>
    </location>
</feature>
<dbReference type="Pfam" id="PF00010">
    <property type="entry name" value="HLH"/>
    <property type="match status" value="1"/>
</dbReference>
<dbReference type="PANTHER" id="PTHR47787:SF1">
    <property type="entry name" value="CENTROMERE-BINDING PROTEIN 1"/>
    <property type="match status" value="1"/>
</dbReference>
<dbReference type="PROSITE" id="PS50888">
    <property type="entry name" value="BHLH"/>
    <property type="match status" value="1"/>
</dbReference>
<organism evidence="5 6">
    <name type="scientific">Kluyveromyces marxianus</name>
    <name type="common">Yeast</name>
    <name type="synonym">Candida kefyr</name>
    <dbReference type="NCBI Taxonomy" id="4911"/>
    <lineage>
        <taxon>Eukaryota</taxon>
        <taxon>Fungi</taxon>
        <taxon>Dikarya</taxon>
        <taxon>Ascomycota</taxon>
        <taxon>Saccharomycotina</taxon>
        <taxon>Saccharomycetes</taxon>
        <taxon>Saccharomycetales</taxon>
        <taxon>Saccharomycetaceae</taxon>
        <taxon>Kluyveromyces</taxon>
    </lineage>
</organism>
<dbReference type="PANTHER" id="PTHR47787">
    <property type="entry name" value="CENTROMERE-BINDING PROTEIN 1"/>
    <property type="match status" value="1"/>
</dbReference>
<gene>
    <name evidence="5" type="primary">CBF1</name>
    <name evidence="5" type="ORF">FIM1_1755</name>
</gene>
<feature type="compositionally biased region" description="Basic and acidic residues" evidence="3">
    <location>
        <begin position="181"/>
        <end position="210"/>
    </location>
</feature>
<feature type="compositionally biased region" description="Acidic residues" evidence="3">
    <location>
        <begin position="65"/>
        <end position="75"/>
    </location>
</feature>
<keyword evidence="1" id="KW-0238">DNA-binding</keyword>
<evidence type="ECO:0000256" key="3">
    <source>
        <dbReference type="SAM" id="MobiDB-lite"/>
    </source>
</evidence>